<comment type="caution">
    <text evidence="2">The sequence shown here is derived from an EMBL/GenBank/DDBJ whole genome shotgun (WGS) entry which is preliminary data.</text>
</comment>
<gene>
    <name evidence="2" type="ORF">BACCIP111899_00471</name>
</gene>
<reference evidence="2 3" key="1">
    <citation type="submission" date="2021-10" db="EMBL/GenBank/DDBJ databases">
        <authorList>
            <person name="Criscuolo A."/>
        </authorList>
    </citation>
    <scope>NUCLEOTIDE SEQUENCE [LARGE SCALE GENOMIC DNA]</scope>
    <source>
        <strain evidence="3">CIP 111899</strain>
    </source>
</reference>
<evidence type="ECO:0000313" key="3">
    <source>
        <dbReference type="Proteomes" id="UP000789423"/>
    </source>
</evidence>
<dbReference type="EMBL" id="CAKJTI010000002">
    <property type="protein sequence ID" value="CAG9611299.1"/>
    <property type="molecule type" value="Genomic_DNA"/>
</dbReference>
<dbReference type="InterPro" id="IPR025440">
    <property type="entry name" value="DUF4306"/>
</dbReference>
<dbReference type="Proteomes" id="UP000789423">
    <property type="component" value="Unassembled WGS sequence"/>
</dbReference>
<protein>
    <recommendedName>
        <fullName evidence="4">DUF4306 domain-containing protein</fullName>
    </recommendedName>
</protein>
<keyword evidence="3" id="KW-1185">Reference proteome</keyword>
<proteinExistence type="predicted"/>
<feature type="transmembrane region" description="Helical" evidence="1">
    <location>
        <begin position="7"/>
        <end position="25"/>
    </location>
</feature>
<evidence type="ECO:0008006" key="4">
    <source>
        <dbReference type="Google" id="ProtNLM"/>
    </source>
</evidence>
<name>A0ABM8Y6H3_9BACI</name>
<sequence length="99" mass="11712">MKIRYMVQFGVALIFFIVSAIISWYEGSNLIEDSFDWKYSAKFTNYFKGPVSDYHDIMQIDFFVYAAKFYPIPVIIMVTSFGYLVLLSLYIVLKRRLFS</sequence>
<dbReference type="RefSeq" id="WP_230573616.1">
    <property type="nucleotide sequence ID" value="NZ_CAKJTI010000002.1"/>
</dbReference>
<accession>A0ABM8Y6H3</accession>
<organism evidence="2 3">
    <name type="scientific">Bacillus rhizoplanae</name>
    <dbReference type="NCBI Taxonomy" id="2880966"/>
    <lineage>
        <taxon>Bacteria</taxon>
        <taxon>Bacillati</taxon>
        <taxon>Bacillota</taxon>
        <taxon>Bacilli</taxon>
        <taxon>Bacillales</taxon>
        <taxon>Bacillaceae</taxon>
        <taxon>Bacillus</taxon>
    </lineage>
</organism>
<keyword evidence="1" id="KW-0812">Transmembrane</keyword>
<keyword evidence="1" id="KW-0472">Membrane</keyword>
<dbReference type="Pfam" id="PF14154">
    <property type="entry name" value="DUF4306"/>
    <property type="match status" value="1"/>
</dbReference>
<feature type="transmembrane region" description="Helical" evidence="1">
    <location>
        <begin position="72"/>
        <end position="93"/>
    </location>
</feature>
<evidence type="ECO:0000313" key="2">
    <source>
        <dbReference type="EMBL" id="CAG9611299.1"/>
    </source>
</evidence>
<keyword evidence="1" id="KW-1133">Transmembrane helix</keyword>
<evidence type="ECO:0000256" key="1">
    <source>
        <dbReference type="SAM" id="Phobius"/>
    </source>
</evidence>